<dbReference type="EMBL" id="LN887416">
    <property type="protein sequence ID" value="CUR39118.1"/>
    <property type="molecule type" value="Genomic_DNA"/>
</dbReference>
<organism evidence="1">
    <name type="scientific">Limosilactobacillus reuteri</name>
    <name type="common">Lactobacillus reuteri</name>
    <dbReference type="NCBI Taxonomy" id="1598"/>
    <lineage>
        <taxon>Bacteria</taxon>
        <taxon>Bacillati</taxon>
        <taxon>Bacillota</taxon>
        <taxon>Bacilli</taxon>
        <taxon>Lactobacillales</taxon>
        <taxon>Lactobacillaceae</taxon>
        <taxon>Limosilactobacillus</taxon>
    </lineage>
</organism>
<dbReference type="AlphaFoldDB" id="A0A0U5JSJ7"/>
<gene>
    <name evidence="1" type="ORF">LRLP16767_LR3C6_01084</name>
</gene>
<name>A0A0U5JSJ7_LIMRT</name>
<protein>
    <submittedName>
        <fullName evidence="1">Uncharacterized protein</fullName>
    </submittedName>
</protein>
<proteinExistence type="predicted"/>
<reference evidence="1" key="1">
    <citation type="submission" date="2015-10" db="EMBL/GenBank/DDBJ databases">
        <authorList>
            <person name="Gilbert D.G."/>
        </authorList>
    </citation>
    <scope>NUCLEOTIDE SEQUENCE</scope>
    <source>
        <strain evidence="1">3c6</strain>
    </source>
</reference>
<accession>A0A0U5JSJ7</accession>
<sequence length="37" mass="4372">MNSLATACKFFYDGGVNKNHERHLLIYRPYLFIVIKV</sequence>
<evidence type="ECO:0000313" key="1">
    <source>
        <dbReference type="EMBL" id="CUR39118.1"/>
    </source>
</evidence>